<dbReference type="Gene3D" id="3.40.50.150">
    <property type="entry name" value="Vaccinia Virus protein VP39"/>
    <property type="match status" value="1"/>
</dbReference>
<feature type="binding site" evidence="9">
    <location>
        <position position="85"/>
    </location>
    <ligand>
        <name>S-adenosyl-L-methionine</name>
        <dbReference type="ChEBI" id="CHEBI:59789"/>
    </ligand>
</feature>
<keyword evidence="6 9" id="KW-0819">tRNA processing</keyword>
<dbReference type="FunFam" id="3.40.50.150:FF:000035">
    <property type="entry name" value="tRNA (guanine-N(7)-)-methyltransferase"/>
    <property type="match status" value="1"/>
</dbReference>
<dbReference type="EC" id="2.1.1.33" evidence="9"/>
<feature type="binding site" evidence="9">
    <location>
        <position position="135"/>
    </location>
    <ligand>
        <name>S-adenosyl-L-methionine</name>
        <dbReference type="ChEBI" id="CHEBI:59789"/>
    </ligand>
</feature>
<dbReference type="InterPro" id="IPR029063">
    <property type="entry name" value="SAM-dependent_MTases_sf"/>
</dbReference>
<keyword evidence="4 9" id="KW-0808">Transferase</keyword>
<comment type="similarity">
    <text evidence="8 9">Belongs to the class I-like SAM-binding methyltransferase superfamily. TrmB family.</text>
</comment>
<comment type="caution">
    <text evidence="10">The sequence shown here is derived from an EMBL/GenBank/DDBJ whole genome shotgun (WGS) entry which is preliminary data.</text>
</comment>
<comment type="pathway">
    <text evidence="7 9">tRNA modification; N(7)-methylguanine-tRNA biosynthesis.</text>
</comment>
<evidence type="ECO:0000256" key="3">
    <source>
        <dbReference type="ARBA" id="ARBA00022603"/>
    </source>
</evidence>
<dbReference type="NCBIfam" id="TIGR00091">
    <property type="entry name" value="tRNA (guanosine(46)-N7)-methyltransferase TrmB"/>
    <property type="match status" value="1"/>
</dbReference>
<feature type="binding site" evidence="9">
    <location>
        <position position="112"/>
    </location>
    <ligand>
        <name>S-adenosyl-L-methionine</name>
        <dbReference type="ChEBI" id="CHEBI:59789"/>
    </ligand>
</feature>
<keyword evidence="5 9" id="KW-0949">S-adenosyl-L-methionine</keyword>
<feature type="binding site" evidence="9">
    <location>
        <begin position="208"/>
        <end position="211"/>
    </location>
    <ligand>
        <name>substrate</name>
    </ligand>
</feature>
<evidence type="ECO:0000256" key="8">
    <source>
        <dbReference type="ARBA" id="ARBA00060767"/>
    </source>
</evidence>
<dbReference type="SUPFAM" id="SSF53335">
    <property type="entry name" value="S-adenosyl-L-methionine-dependent methyltransferases"/>
    <property type="match status" value="1"/>
</dbReference>
<evidence type="ECO:0000256" key="2">
    <source>
        <dbReference type="ARBA" id="ARBA00003015"/>
    </source>
</evidence>
<evidence type="ECO:0000256" key="5">
    <source>
        <dbReference type="ARBA" id="ARBA00022691"/>
    </source>
</evidence>
<evidence type="ECO:0000313" key="11">
    <source>
        <dbReference type="Proteomes" id="UP000237423"/>
    </source>
</evidence>
<comment type="function">
    <text evidence="2 9">Catalyzes the formation of N(7)-methylguanine at position 46 (m7G46) in tRNA.</text>
</comment>
<evidence type="ECO:0000256" key="4">
    <source>
        <dbReference type="ARBA" id="ARBA00022679"/>
    </source>
</evidence>
<evidence type="ECO:0000256" key="6">
    <source>
        <dbReference type="ARBA" id="ARBA00022694"/>
    </source>
</evidence>
<dbReference type="UniPathway" id="UPA00989"/>
<dbReference type="Proteomes" id="UP000237423">
    <property type="component" value="Unassembled WGS sequence"/>
</dbReference>
<sequence length="232" mass="26474">MLPSSDTPLKKIRSFIRRQGRLTPGQQQAIDSHWHTYCLDPTQTYDLPTVFGRTAPLIMEIGFGNGESLAKTAQANPDKDYLGIEVHRPGVGHLLLLLAQEDISNVRIYCHDAIEILEQKIPDHSLAGLHLFFPDPWPKQRHHKRRIVNPDFIALLLKKLQAGGYFHAATDWQHYARSMLGILSAEPLLHNTSQTGDYCERPDYRPLTKFEQRGLRLGHGVWDLIFKTPTQN</sequence>
<dbReference type="PROSITE" id="PS51625">
    <property type="entry name" value="SAM_MT_TRMB"/>
    <property type="match status" value="1"/>
</dbReference>
<name>A0A2S5CSU3_9GAMM</name>
<dbReference type="PANTHER" id="PTHR23417:SF14">
    <property type="entry name" value="PENTACOTRIPEPTIDE-REPEAT REGION OF PRORP DOMAIN-CONTAINING PROTEIN"/>
    <property type="match status" value="1"/>
</dbReference>
<feature type="binding site" evidence="9">
    <location>
        <position position="171"/>
    </location>
    <ligand>
        <name>substrate</name>
    </ligand>
</feature>
<protein>
    <recommendedName>
        <fullName evidence="9">tRNA (guanine-N(7)-)-methyltransferase</fullName>
        <ecNumber evidence="9">2.1.1.33</ecNumber>
    </recommendedName>
    <alternativeName>
        <fullName evidence="9">tRNA (guanine(46)-N(7))-methyltransferase</fullName>
    </alternativeName>
    <alternativeName>
        <fullName evidence="9">tRNA(m7G46)-methyltransferase</fullName>
    </alternativeName>
</protein>
<comment type="caution">
    <text evidence="9">Lacks conserved residue(s) required for the propagation of feature annotation.</text>
</comment>
<dbReference type="PANTHER" id="PTHR23417">
    <property type="entry name" value="3-DEOXY-D-MANNO-OCTULOSONIC-ACID TRANSFERASE/TRNA GUANINE-N 7 - -METHYLTRANSFERASE"/>
    <property type="match status" value="1"/>
</dbReference>
<reference evidence="10 11" key="1">
    <citation type="submission" date="2017-11" db="EMBL/GenBank/DDBJ databases">
        <title>Draft Genome Sequence of Methylobacter psychrotolerans Sph1T, an Obligate Methanotroph from Low-Temperature Environments.</title>
        <authorList>
            <person name="Oshkin I.Y."/>
            <person name="Miroshnikov K."/>
            <person name="Belova S.E."/>
            <person name="Korzhenkov A."/>
            <person name="Toshchakov S.V."/>
            <person name="Dedysh S.N."/>
        </authorList>
    </citation>
    <scope>NUCLEOTIDE SEQUENCE [LARGE SCALE GENOMIC DNA]</scope>
    <source>
        <strain evidence="10 11">Sph1</strain>
    </source>
</reference>
<evidence type="ECO:0000313" key="10">
    <source>
        <dbReference type="EMBL" id="POZ53875.1"/>
    </source>
</evidence>
<organism evidence="10 11">
    <name type="scientific">Methylovulum psychrotolerans</name>
    <dbReference type="NCBI Taxonomy" id="1704499"/>
    <lineage>
        <taxon>Bacteria</taxon>
        <taxon>Pseudomonadati</taxon>
        <taxon>Pseudomonadota</taxon>
        <taxon>Gammaproteobacteria</taxon>
        <taxon>Methylococcales</taxon>
        <taxon>Methylococcaceae</taxon>
        <taxon>Methylovulum</taxon>
    </lineage>
</organism>
<proteinExistence type="inferred from homology"/>
<dbReference type="GO" id="GO:0008176">
    <property type="term" value="F:tRNA (guanine(46)-N7)-methyltransferase activity"/>
    <property type="evidence" value="ECO:0007669"/>
    <property type="project" value="UniProtKB-UniRule"/>
</dbReference>
<evidence type="ECO:0000256" key="7">
    <source>
        <dbReference type="ARBA" id="ARBA00060552"/>
    </source>
</evidence>
<dbReference type="InterPro" id="IPR055361">
    <property type="entry name" value="tRNA_methyltr_TrmB_bact"/>
</dbReference>
<keyword evidence="3 9" id="KW-0489">Methyltransferase</keyword>
<dbReference type="Pfam" id="PF02390">
    <property type="entry name" value="Methyltransf_4"/>
    <property type="match status" value="1"/>
</dbReference>
<accession>A0A2S5CSU3</accession>
<evidence type="ECO:0000256" key="9">
    <source>
        <dbReference type="HAMAP-Rule" id="MF_01057"/>
    </source>
</evidence>
<dbReference type="GO" id="GO:0043527">
    <property type="term" value="C:tRNA methyltransferase complex"/>
    <property type="evidence" value="ECO:0007669"/>
    <property type="project" value="TreeGrafter"/>
</dbReference>
<dbReference type="InterPro" id="IPR003358">
    <property type="entry name" value="tRNA_(Gua-N-7)_MeTrfase_Trmb"/>
</dbReference>
<feature type="binding site" evidence="9">
    <location>
        <position position="139"/>
    </location>
    <ligand>
        <name>substrate</name>
    </ligand>
</feature>
<gene>
    <name evidence="9" type="primary">trmB</name>
    <name evidence="10" type="ORF">AADEFJLK_00917</name>
</gene>
<feature type="binding site" evidence="9">
    <location>
        <position position="60"/>
    </location>
    <ligand>
        <name>S-adenosyl-L-methionine</name>
        <dbReference type="ChEBI" id="CHEBI:59789"/>
    </ligand>
</feature>
<evidence type="ECO:0000256" key="1">
    <source>
        <dbReference type="ARBA" id="ARBA00000142"/>
    </source>
</evidence>
<dbReference type="RefSeq" id="WP_103973432.1">
    <property type="nucleotide sequence ID" value="NZ_PGFZ01000001.1"/>
</dbReference>
<dbReference type="EMBL" id="PGFZ01000001">
    <property type="protein sequence ID" value="POZ53875.1"/>
    <property type="molecule type" value="Genomic_DNA"/>
</dbReference>
<dbReference type="AlphaFoldDB" id="A0A2S5CSU3"/>
<comment type="catalytic activity">
    <reaction evidence="1 9">
        <text>guanosine(46) in tRNA + S-adenosyl-L-methionine = N(7)-methylguanosine(46) in tRNA + S-adenosyl-L-homocysteine</text>
        <dbReference type="Rhea" id="RHEA:42708"/>
        <dbReference type="Rhea" id="RHEA-COMP:10188"/>
        <dbReference type="Rhea" id="RHEA-COMP:10189"/>
        <dbReference type="ChEBI" id="CHEBI:57856"/>
        <dbReference type="ChEBI" id="CHEBI:59789"/>
        <dbReference type="ChEBI" id="CHEBI:74269"/>
        <dbReference type="ChEBI" id="CHEBI:74480"/>
        <dbReference type="EC" id="2.1.1.33"/>
    </reaction>
</comment>
<dbReference type="HAMAP" id="MF_01057">
    <property type="entry name" value="tRNA_methyltr_TrmB"/>
    <property type="match status" value="1"/>
</dbReference>